<dbReference type="SUPFAM" id="SSF53474">
    <property type="entry name" value="alpha/beta-Hydrolases"/>
    <property type="match status" value="1"/>
</dbReference>
<evidence type="ECO:0000313" key="4">
    <source>
        <dbReference type="Proteomes" id="UP000077521"/>
    </source>
</evidence>
<dbReference type="PANTHER" id="PTHR33630:SF9">
    <property type="entry name" value="CUTINASE 4"/>
    <property type="match status" value="1"/>
</dbReference>
<name>A0A177T6H0_9BASI</name>
<protein>
    <recommendedName>
        <fullName evidence="5">Cutinase</fullName>
    </recommendedName>
</protein>
<evidence type="ECO:0008006" key="5">
    <source>
        <dbReference type="Google" id="ProtNLM"/>
    </source>
</evidence>
<keyword evidence="4" id="KW-1185">Reference proteome</keyword>
<gene>
    <name evidence="3" type="ORF">A4X13_0g8282</name>
</gene>
<dbReference type="PANTHER" id="PTHR33630">
    <property type="entry name" value="CUTINASE RV1984C-RELATED-RELATED"/>
    <property type="match status" value="1"/>
</dbReference>
<keyword evidence="1" id="KW-0378">Hydrolase</keyword>
<organism evidence="3 4">
    <name type="scientific">Tilletia indica</name>
    <dbReference type="NCBI Taxonomy" id="43049"/>
    <lineage>
        <taxon>Eukaryota</taxon>
        <taxon>Fungi</taxon>
        <taxon>Dikarya</taxon>
        <taxon>Basidiomycota</taxon>
        <taxon>Ustilaginomycotina</taxon>
        <taxon>Exobasidiomycetes</taxon>
        <taxon>Tilletiales</taxon>
        <taxon>Tilletiaceae</taxon>
        <taxon>Tilletia</taxon>
    </lineage>
</organism>
<evidence type="ECO:0000256" key="2">
    <source>
        <dbReference type="ARBA" id="ARBA00023157"/>
    </source>
</evidence>
<reference evidence="3" key="2">
    <citation type="journal article" date="2019" name="IMA Fungus">
        <title>Genome sequencing and comparison of five Tilletia species to identify candidate genes for the detection of regulated species infecting wheat.</title>
        <authorList>
            <person name="Nguyen H.D.T."/>
            <person name="Sultana T."/>
            <person name="Kesanakurti P."/>
            <person name="Hambleton S."/>
        </authorList>
    </citation>
    <scope>NUCLEOTIDE SEQUENCE</scope>
    <source>
        <strain evidence="3">DAOMC 236416</strain>
    </source>
</reference>
<dbReference type="Gene3D" id="3.40.50.1820">
    <property type="entry name" value="alpha/beta hydrolase"/>
    <property type="match status" value="1"/>
</dbReference>
<comment type="caution">
    <text evidence="3">The sequence shown here is derived from an EMBL/GenBank/DDBJ whole genome shotgun (WGS) entry which is preliminary data.</text>
</comment>
<keyword evidence="2" id="KW-1015">Disulfide bond</keyword>
<evidence type="ECO:0000313" key="3">
    <source>
        <dbReference type="EMBL" id="KAE8239027.1"/>
    </source>
</evidence>
<dbReference type="InterPro" id="IPR000675">
    <property type="entry name" value="Cutinase/axe"/>
</dbReference>
<dbReference type="AlphaFoldDB" id="A0A177T6H0"/>
<proteinExistence type="predicted"/>
<dbReference type="Pfam" id="PF01083">
    <property type="entry name" value="Cutinase"/>
    <property type="match status" value="1"/>
</dbReference>
<accession>A0A177T6H0</accession>
<dbReference type="GO" id="GO:0052689">
    <property type="term" value="F:carboxylic ester hydrolase activity"/>
    <property type="evidence" value="ECO:0007669"/>
    <property type="project" value="UniProtKB-ARBA"/>
</dbReference>
<dbReference type="EMBL" id="LWDF02001359">
    <property type="protein sequence ID" value="KAE8239027.1"/>
    <property type="molecule type" value="Genomic_DNA"/>
</dbReference>
<evidence type="ECO:0000256" key="1">
    <source>
        <dbReference type="ARBA" id="ARBA00022801"/>
    </source>
</evidence>
<dbReference type="InterPro" id="IPR029058">
    <property type="entry name" value="AB_hydrolase_fold"/>
</dbReference>
<reference evidence="3" key="1">
    <citation type="submission" date="2016-04" db="EMBL/GenBank/DDBJ databases">
        <authorList>
            <person name="Nguyen H.D."/>
            <person name="Samba Siva P."/>
            <person name="Cullis J."/>
            <person name="Levesque C.A."/>
            <person name="Hambleton S."/>
        </authorList>
    </citation>
    <scope>NUCLEOTIDE SEQUENCE</scope>
    <source>
        <strain evidence="3">DAOMC 236416</strain>
    </source>
</reference>
<sequence>MRDTLAGLHGGSEVDIIYEPGMAPGNVKEAASQLSDFVSERFIDCPKEKYALLGFKTGATATTMAAANLTSNVHNWRIKAVVLMSNPDRVPTLQGNVNENGKTLKVGSIGLPSAGSSSGMQKYADTGRLLDICLTGDGACDSRGPRRLDLKAADKYTYSNSIQSLGTRFLLSKLRA</sequence>
<dbReference type="Proteomes" id="UP000077521">
    <property type="component" value="Unassembled WGS sequence"/>
</dbReference>